<protein>
    <submittedName>
        <fullName evidence="4">Uncharacterized protein</fullName>
    </submittedName>
</protein>
<dbReference type="Proteomes" id="UP000019487">
    <property type="component" value="Unassembled WGS sequence"/>
</dbReference>
<dbReference type="PANTHER" id="PTHR13315">
    <property type="entry name" value="METALLO PHOSPHOESTERASE RELATED"/>
    <property type="match status" value="1"/>
</dbReference>
<reference evidence="4 5" key="1">
    <citation type="journal article" date="2014" name="Genome Announc.">
        <title>Draft genome sequence of Sclerotinia borealis, a psychrophilic plant pathogenic fungus.</title>
        <authorList>
            <person name="Mardanov A.V."/>
            <person name="Beletsky A.V."/>
            <person name="Kadnikov V.V."/>
            <person name="Ignatov A.N."/>
            <person name="Ravin N.V."/>
        </authorList>
    </citation>
    <scope>NUCLEOTIDE SEQUENCE [LARGE SCALE GENOMIC DNA]</scope>
    <source>
        <strain evidence="5">F-4157</strain>
    </source>
</reference>
<accession>W9CB77</accession>
<dbReference type="InterPro" id="IPR033308">
    <property type="entry name" value="PGAP5/Cdc1/Ted1"/>
</dbReference>
<feature type="compositionally biased region" description="Low complexity" evidence="2">
    <location>
        <begin position="852"/>
        <end position="867"/>
    </location>
</feature>
<feature type="compositionally biased region" description="Basic and acidic residues" evidence="2">
    <location>
        <begin position="878"/>
        <end position="887"/>
    </location>
</feature>
<dbReference type="GO" id="GO:0006506">
    <property type="term" value="P:GPI anchor biosynthetic process"/>
    <property type="evidence" value="ECO:0007669"/>
    <property type="project" value="InterPro"/>
</dbReference>
<dbReference type="SUPFAM" id="SSF56300">
    <property type="entry name" value="Metallo-dependent phosphatases"/>
    <property type="match status" value="1"/>
</dbReference>
<dbReference type="GO" id="GO:0016020">
    <property type="term" value="C:membrane"/>
    <property type="evidence" value="ECO:0007669"/>
    <property type="project" value="GOC"/>
</dbReference>
<feature type="region of interest" description="Disordered" evidence="2">
    <location>
        <begin position="878"/>
        <end position="932"/>
    </location>
</feature>
<dbReference type="EMBL" id="AYSA01000340">
    <property type="protein sequence ID" value="ESZ93106.1"/>
    <property type="molecule type" value="Genomic_DNA"/>
</dbReference>
<feature type="compositionally biased region" description="Low complexity" evidence="2">
    <location>
        <begin position="904"/>
        <end position="913"/>
    </location>
</feature>
<dbReference type="SUPFAM" id="SSF56281">
    <property type="entry name" value="Metallo-hydrolase/oxidoreductase"/>
    <property type="match status" value="1"/>
</dbReference>
<dbReference type="InterPro" id="IPR029052">
    <property type="entry name" value="Metallo-depent_PP-like"/>
</dbReference>
<evidence type="ECO:0000313" key="4">
    <source>
        <dbReference type="EMBL" id="ESZ93106.1"/>
    </source>
</evidence>
<organism evidence="4 5">
    <name type="scientific">Sclerotinia borealis (strain F-4128)</name>
    <dbReference type="NCBI Taxonomy" id="1432307"/>
    <lineage>
        <taxon>Eukaryota</taxon>
        <taxon>Fungi</taxon>
        <taxon>Dikarya</taxon>
        <taxon>Ascomycota</taxon>
        <taxon>Pezizomycotina</taxon>
        <taxon>Leotiomycetes</taxon>
        <taxon>Helotiales</taxon>
        <taxon>Sclerotiniaceae</taxon>
        <taxon>Sclerotinia</taxon>
    </lineage>
</organism>
<keyword evidence="1 3" id="KW-0472">Membrane</keyword>
<dbReference type="STRING" id="1432307.W9CB77"/>
<dbReference type="AlphaFoldDB" id="W9CB77"/>
<keyword evidence="5" id="KW-1185">Reference proteome</keyword>
<comment type="caution">
    <text evidence="4">The sequence shown here is derived from an EMBL/GenBank/DDBJ whole genome shotgun (WGS) entry which is preliminary data.</text>
</comment>
<keyword evidence="3" id="KW-0812">Transmembrane</keyword>
<gene>
    <name evidence="4" type="ORF">SBOR_6507</name>
</gene>
<evidence type="ECO:0000256" key="3">
    <source>
        <dbReference type="SAM" id="Phobius"/>
    </source>
</evidence>
<evidence type="ECO:0000256" key="2">
    <source>
        <dbReference type="SAM" id="MobiDB-lite"/>
    </source>
</evidence>
<dbReference type="OrthoDB" id="5977743at2759"/>
<dbReference type="GO" id="GO:0005783">
    <property type="term" value="C:endoplasmic reticulum"/>
    <property type="evidence" value="ECO:0007669"/>
    <property type="project" value="TreeGrafter"/>
</dbReference>
<dbReference type="PANTHER" id="PTHR13315:SF4">
    <property type="entry name" value="METALLOPHOSPHOESTERASE, ISOFORM E"/>
    <property type="match status" value="1"/>
</dbReference>
<keyword evidence="3" id="KW-1133">Transmembrane helix</keyword>
<name>W9CB77_SCLBF</name>
<evidence type="ECO:0000256" key="1">
    <source>
        <dbReference type="ARBA" id="ARBA00023136"/>
    </source>
</evidence>
<feature type="transmembrane region" description="Helical" evidence="3">
    <location>
        <begin position="818"/>
        <end position="838"/>
    </location>
</feature>
<dbReference type="HOGENOM" id="CLU_293229_0_0_1"/>
<feature type="transmembrane region" description="Helical" evidence="3">
    <location>
        <begin position="1012"/>
        <end position="1035"/>
    </location>
</feature>
<sequence length="1037" mass="116273">MSTNSTPNSSISTPATIIVHDGAVHDFEDPLHDYGTPPPAYEMPNSEQLLICTACGTQFDAEDRSILTRCRICDDPRQFVPPTGQSFTTLGVLQAGGQYKNKWIPLDNDERFWSIWTEPKFAIGQRAILIKTPLGNVLWDCITYLDDETVDWIHRMGGLAAIVISHPHYYTTHLDWAEIFDCPVYLSWEDKSWLNRLDRMGKARTFIEGKEEELEIRGEKTGVKMLKLGGHFSGSLVCLAHGRLLVADTLVTTPSALGDWSKGPGGGKNTRPDGMNTYAFMWSIPNMIPLSADEVVGMWEVLKPHKFSSTHGAFLNMDVVDGSNGSEKGVKQRILESMQIQEGIVGVANGFGGEFAEDGGSTEFRRGWGEGIEDTEVIEGLDEGLELETPPNTTPHHLIFLADPQLTDPHSYPDRPWPLSTFTVWHTDNYMKRSYIQLSKQLHPDTVFFLGDLFDGGREWKTAHGNSEDQAWAKGHRPAKEQKYVESWGRRYGEDFWLKEYGRFSRIFSDNWNLGGSEAGVGQRGRKLIASLPGNHDLGFGAQIKIPIRDRFEVYFGDANRVDVIANHTFVSVDAVSLSAGGSDRPVSETAPITKPVENFLNNVQVTKRKAVARELDFQAGKERLLQYSHSVQDVELADYAHLPTLDPGPNGAEFPTILLTHVPLYRNPGTPCGPLREHWPPTPPPKGQTMPVNPDDRNAISVSRGYQYQNVLSNDDSKKLISKIGNVISVFSGDDHDYCELVHPEDKNHAREITVKSMNWAMGIRKPGFLMLSMWNPVGSDGKPLNMIPTGHGAADTHTSNTFESHLCLLPDQIGILINYGILVGISLALLIIRAILVPFTKLTPFAPFPSSSSSNPTSSSGSEYSLLPTNIKDLKREEEEEKNDRLSNSSTSSTSPIHNLATRTSRTRTSSPANGYGLPTSNSNGVPNSYGVPYQPQYQQPLIEKAGYYGGLEGRIKWESERDFERDVEFERERKRKVEEEERRKNYIYKPWKIMVWWGRWRVTIGGRMLRELVCGVWRVLWVVGGLFLWFTWFG</sequence>
<proteinExistence type="predicted"/>
<feature type="region of interest" description="Disordered" evidence="2">
    <location>
        <begin position="850"/>
        <end position="869"/>
    </location>
</feature>
<evidence type="ECO:0000313" key="5">
    <source>
        <dbReference type="Proteomes" id="UP000019487"/>
    </source>
</evidence>
<dbReference type="InterPro" id="IPR036866">
    <property type="entry name" value="RibonucZ/Hydroxyglut_hydro"/>
</dbReference>